<reference evidence="9" key="1">
    <citation type="submission" date="2023-03" db="EMBL/GenBank/DDBJ databases">
        <title>MT1 and MT2 Draft Genomes of Novel Species.</title>
        <authorList>
            <person name="Venkateswaran K."/>
        </authorList>
    </citation>
    <scope>NUCLEOTIDE SEQUENCE</scope>
    <source>
        <strain evidence="9">F6_8S_P_1A</strain>
    </source>
</reference>
<evidence type="ECO:0000256" key="7">
    <source>
        <dbReference type="SAM" id="Phobius"/>
    </source>
</evidence>
<evidence type="ECO:0000313" key="9">
    <source>
        <dbReference type="EMBL" id="MDN4597523.1"/>
    </source>
</evidence>
<accession>A0ABT8IXY3</accession>
<dbReference type="InterPro" id="IPR027379">
    <property type="entry name" value="CLS_N"/>
</dbReference>
<dbReference type="EMBL" id="JAROCB010000002">
    <property type="protein sequence ID" value="MDN4597523.1"/>
    <property type="molecule type" value="Genomic_DNA"/>
</dbReference>
<dbReference type="Proteomes" id="UP001174210">
    <property type="component" value="Unassembled WGS sequence"/>
</dbReference>
<feature type="transmembrane region" description="Helical" evidence="7">
    <location>
        <begin position="34"/>
        <end position="53"/>
    </location>
</feature>
<proteinExistence type="predicted"/>
<feature type="domain" description="Cardiolipin synthase N-terminal" evidence="8">
    <location>
        <begin position="10"/>
        <end position="55"/>
    </location>
</feature>
<evidence type="ECO:0000256" key="5">
    <source>
        <dbReference type="ARBA" id="ARBA00023136"/>
    </source>
</evidence>
<keyword evidence="5 7" id="KW-0472">Membrane</keyword>
<sequence length="121" mass="13121">MVTASVLLLAVYVYTIVDVSLRDRSRVRRLPKPAWLLVVILLPLIGSALWFALGRGRGAAPAAPVASVPPASATQAAPATETQAQLDALEREIEEAGRAERIRRLEQELERRRGSGETAQP</sequence>
<keyword evidence="10" id="KW-1185">Reference proteome</keyword>
<keyword evidence="3 7" id="KW-0812">Transmembrane</keyword>
<gene>
    <name evidence="9" type="ORF">P5G59_10260</name>
</gene>
<comment type="caution">
    <text evidence="9">The sequence shown here is derived from an EMBL/GenBank/DDBJ whole genome shotgun (WGS) entry which is preliminary data.</text>
</comment>
<name>A0ABT8IXY3_9MICO</name>
<evidence type="ECO:0000256" key="1">
    <source>
        <dbReference type="ARBA" id="ARBA00004651"/>
    </source>
</evidence>
<dbReference type="RefSeq" id="WP_301218579.1">
    <property type="nucleotide sequence ID" value="NZ_JAROCB010000002.1"/>
</dbReference>
<dbReference type="Pfam" id="PF13396">
    <property type="entry name" value="PLDc_N"/>
    <property type="match status" value="1"/>
</dbReference>
<evidence type="ECO:0000256" key="2">
    <source>
        <dbReference type="ARBA" id="ARBA00022475"/>
    </source>
</evidence>
<evidence type="ECO:0000256" key="3">
    <source>
        <dbReference type="ARBA" id="ARBA00022692"/>
    </source>
</evidence>
<feature type="region of interest" description="Disordered" evidence="6">
    <location>
        <begin position="60"/>
        <end position="81"/>
    </location>
</feature>
<protein>
    <submittedName>
        <fullName evidence="9">PLDc N-terminal domain-containing protein</fullName>
    </submittedName>
</protein>
<keyword evidence="2" id="KW-1003">Cell membrane</keyword>
<evidence type="ECO:0000256" key="6">
    <source>
        <dbReference type="SAM" id="MobiDB-lite"/>
    </source>
</evidence>
<comment type="subcellular location">
    <subcellularLocation>
        <location evidence="1">Cell membrane</location>
        <topology evidence="1">Multi-pass membrane protein</topology>
    </subcellularLocation>
</comment>
<evidence type="ECO:0000313" key="10">
    <source>
        <dbReference type="Proteomes" id="UP001174210"/>
    </source>
</evidence>
<evidence type="ECO:0000256" key="4">
    <source>
        <dbReference type="ARBA" id="ARBA00022989"/>
    </source>
</evidence>
<evidence type="ECO:0000259" key="8">
    <source>
        <dbReference type="Pfam" id="PF13396"/>
    </source>
</evidence>
<keyword evidence="4 7" id="KW-1133">Transmembrane helix</keyword>
<organism evidence="9 10">
    <name type="scientific">Leifsonia virtsii</name>
    <dbReference type="NCBI Taxonomy" id="3035915"/>
    <lineage>
        <taxon>Bacteria</taxon>
        <taxon>Bacillati</taxon>
        <taxon>Actinomycetota</taxon>
        <taxon>Actinomycetes</taxon>
        <taxon>Micrococcales</taxon>
        <taxon>Microbacteriaceae</taxon>
        <taxon>Leifsonia</taxon>
    </lineage>
</organism>